<comment type="caution">
    <text evidence="1">The sequence shown here is derived from an EMBL/GenBank/DDBJ whole genome shotgun (WGS) entry which is preliminary data.</text>
</comment>
<dbReference type="EMBL" id="DTHG01000089">
    <property type="protein sequence ID" value="HGW92313.1"/>
    <property type="molecule type" value="Genomic_DNA"/>
</dbReference>
<name>A0A7C4U7X9_UNCW3</name>
<reference evidence="1" key="1">
    <citation type="journal article" date="2020" name="mSystems">
        <title>Genome- and Community-Level Interaction Insights into Carbon Utilization and Element Cycling Functions of Hydrothermarchaeota in Hydrothermal Sediment.</title>
        <authorList>
            <person name="Zhou Z."/>
            <person name="Liu Y."/>
            <person name="Xu W."/>
            <person name="Pan J."/>
            <person name="Luo Z.H."/>
            <person name="Li M."/>
        </authorList>
    </citation>
    <scope>NUCLEOTIDE SEQUENCE [LARGE SCALE GENOMIC DNA]</scope>
    <source>
        <strain evidence="1">SpSt-780</strain>
    </source>
</reference>
<organism evidence="1">
    <name type="scientific">candidate division WOR-3 bacterium</name>
    <dbReference type="NCBI Taxonomy" id="2052148"/>
    <lineage>
        <taxon>Bacteria</taxon>
        <taxon>Bacteria division WOR-3</taxon>
    </lineage>
</organism>
<protein>
    <submittedName>
        <fullName evidence="1">Uncharacterized protein</fullName>
    </submittedName>
</protein>
<proteinExistence type="predicted"/>
<gene>
    <name evidence="1" type="ORF">ENV67_07230</name>
</gene>
<accession>A0A7C4U7X9</accession>
<sequence length="169" mass="18296">MKKFLMIGIALAILFVSCDWFKSNLGATLNGTVSGATGGFVVVINNITSLDSITTLTEQGLKSLTTIIKGIGLIGSNGSYEVLAIPAGSYYVLSLVDGNGNGTLDSTDQIGWYGTDTTFQYVADTETLQVTITKPSLLTFEEKEKKTGCNITRLISKEDFQKYYDYITK</sequence>
<dbReference type="AlphaFoldDB" id="A0A7C4U7X9"/>
<dbReference type="PROSITE" id="PS51257">
    <property type="entry name" value="PROKAR_LIPOPROTEIN"/>
    <property type="match status" value="1"/>
</dbReference>
<evidence type="ECO:0000313" key="1">
    <source>
        <dbReference type="EMBL" id="HGW92313.1"/>
    </source>
</evidence>